<keyword evidence="2" id="KW-1185">Reference proteome</keyword>
<accession>A0A4R7K358</accession>
<evidence type="ECO:0000313" key="1">
    <source>
        <dbReference type="EMBL" id="TDT45301.1"/>
    </source>
</evidence>
<dbReference type="Proteomes" id="UP000294749">
    <property type="component" value="Unassembled WGS sequence"/>
</dbReference>
<protein>
    <submittedName>
        <fullName evidence="1">Uncharacterized protein</fullName>
    </submittedName>
</protein>
<organism evidence="1 2">
    <name type="scientific">Maribacter spongiicola</name>
    <dbReference type="NCBI Taxonomy" id="1206753"/>
    <lineage>
        <taxon>Bacteria</taxon>
        <taxon>Pseudomonadati</taxon>
        <taxon>Bacteroidota</taxon>
        <taxon>Flavobacteriia</taxon>
        <taxon>Flavobacteriales</taxon>
        <taxon>Flavobacteriaceae</taxon>
        <taxon>Maribacter</taxon>
    </lineage>
</organism>
<evidence type="ECO:0000313" key="2">
    <source>
        <dbReference type="Proteomes" id="UP000294749"/>
    </source>
</evidence>
<proteinExistence type="predicted"/>
<name>A0A4R7K358_9FLAO</name>
<gene>
    <name evidence="1" type="ORF">CLV90_2386</name>
</gene>
<reference evidence="1 2" key="1">
    <citation type="submission" date="2019-03" db="EMBL/GenBank/DDBJ databases">
        <title>Genomic Encyclopedia of Archaeal and Bacterial Type Strains, Phase II (KMG-II): from individual species to whole genera.</title>
        <authorList>
            <person name="Goeker M."/>
        </authorList>
    </citation>
    <scope>NUCLEOTIDE SEQUENCE [LARGE SCALE GENOMIC DNA]</scope>
    <source>
        <strain evidence="1 2">DSM 25233</strain>
    </source>
</reference>
<dbReference type="OrthoDB" id="6057961at2"/>
<dbReference type="EMBL" id="SOAY01000011">
    <property type="protein sequence ID" value="TDT45301.1"/>
    <property type="molecule type" value="Genomic_DNA"/>
</dbReference>
<dbReference type="RefSeq" id="WP_133687640.1">
    <property type="nucleotide sequence ID" value="NZ_SOAY01000011.1"/>
</dbReference>
<sequence length="136" mass="15499">MRTSCESAPQNKREFISDIGEILVKDNGKKKYYTPEEVKKAHRNSKWYDYVDWSCWALSIFSSHTDFDLYHEKTGEVCDYVAMKTEMLSGLSVSTVTDWTDIPDLDIDASWLDFGDVFDGLLEGVGEFVSGIFDGI</sequence>
<dbReference type="AlphaFoldDB" id="A0A4R7K358"/>
<comment type="caution">
    <text evidence="1">The sequence shown here is derived from an EMBL/GenBank/DDBJ whole genome shotgun (WGS) entry which is preliminary data.</text>
</comment>